<keyword evidence="3" id="KW-1185">Reference proteome</keyword>
<evidence type="ECO:0000256" key="1">
    <source>
        <dbReference type="SAM" id="SignalP"/>
    </source>
</evidence>
<organism evidence="2 3">
    <name type="scientific">Malus domestica</name>
    <name type="common">Apple</name>
    <name type="synonym">Pyrus malus</name>
    <dbReference type="NCBI Taxonomy" id="3750"/>
    <lineage>
        <taxon>Eukaryota</taxon>
        <taxon>Viridiplantae</taxon>
        <taxon>Streptophyta</taxon>
        <taxon>Embryophyta</taxon>
        <taxon>Tracheophyta</taxon>
        <taxon>Spermatophyta</taxon>
        <taxon>Magnoliopsida</taxon>
        <taxon>eudicotyledons</taxon>
        <taxon>Gunneridae</taxon>
        <taxon>Pentapetalae</taxon>
        <taxon>rosids</taxon>
        <taxon>fabids</taxon>
        <taxon>Rosales</taxon>
        <taxon>Rosaceae</taxon>
        <taxon>Amygdaloideae</taxon>
        <taxon>Maleae</taxon>
        <taxon>Malus</taxon>
    </lineage>
</organism>
<name>A0A498HZ66_MALDO</name>
<protein>
    <submittedName>
        <fullName evidence="2">Uncharacterized protein</fullName>
    </submittedName>
</protein>
<dbReference type="Proteomes" id="UP000290289">
    <property type="component" value="Chromosome 15"/>
</dbReference>
<evidence type="ECO:0000313" key="2">
    <source>
        <dbReference type="EMBL" id="RXH75424.1"/>
    </source>
</evidence>
<dbReference type="AlphaFoldDB" id="A0A498HZ66"/>
<dbReference type="EMBL" id="RDQH01000341">
    <property type="protein sequence ID" value="RXH75424.1"/>
    <property type="molecule type" value="Genomic_DNA"/>
</dbReference>
<sequence length="101" mass="11724">MPHNSSVFHFSFISLPFSFSCADPNPSSLSFIVSNLLLSNTPLLLREDRKKGLSQRRDSQELPILETRVLLQHKKMNSEIWSSKLETERNEKIEGRKCFFL</sequence>
<feature type="chain" id="PRO_5019742712" evidence="1">
    <location>
        <begin position="23"/>
        <end position="101"/>
    </location>
</feature>
<comment type="caution">
    <text evidence="2">The sequence shown here is derived from an EMBL/GenBank/DDBJ whole genome shotgun (WGS) entry which is preliminary data.</text>
</comment>
<feature type="signal peptide" evidence="1">
    <location>
        <begin position="1"/>
        <end position="22"/>
    </location>
</feature>
<reference evidence="2 3" key="1">
    <citation type="submission" date="2018-10" db="EMBL/GenBank/DDBJ databases">
        <title>A high-quality apple genome assembly.</title>
        <authorList>
            <person name="Hu J."/>
        </authorList>
    </citation>
    <scope>NUCLEOTIDE SEQUENCE [LARGE SCALE GENOMIC DNA]</scope>
    <source>
        <strain evidence="3">cv. HFTH1</strain>
        <tissue evidence="2">Young leaf</tissue>
    </source>
</reference>
<keyword evidence="1" id="KW-0732">Signal</keyword>
<gene>
    <name evidence="2" type="ORF">DVH24_030145</name>
</gene>
<accession>A0A498HZ66</accession>
<proteinExistence type="predicted"/>
<evidence type="ECO:0000313" key="3">
    <source>
        <dbReference type="Proteomes" id="UP000290289"/>
    </source>
</evidence>